<evidence type="ECO:0000259" key="7">
    <source>
        <dbReference type="SMART" id="SM00849"/>
    </source>
</evidence>
<keyword evidence="3 6" id="KW-0812">Transmembrane</keyword>
<evidence type="ECO:0000256" key="6">
    <source>
        <dbReference type="SAM" id="Phobius"/>
    </source>
</evidence>
<dbReference type="NCBIfam" id="TIGR00361">
    <property type="entry name" value="ComEC_Rec2"/>
    <property type="match status" value="1"/>
</dbReference>
<feature type="transmembrane region" description="Helical" evidence="6">
    <location>
        <begin position="309"/>
        <end position="327"/>
    </location>
</feature>
<dbReference type="NCBIfam" id="TIGR00360">
    <property type="entry name" value="ComEC_N-term"/>
    <property type="match status" value="1"/>
</dbReference>
<dbReference type="InterPro" id="IPR036866">
    <property type="entry name" value="RibonucZ/Hydroxyglut_hydro"/>
</dbReference>
<evidence type="ECO:0000256" key="5">
    <source>
        <dbReference type="ARBA" id="ARBA00023136"/>
    </source>
</evidence>
<feature type="transmembrane region" description="Helical" evidence="6">
    <location>
        <begin position="426"/>
        <end position="447"/>
    </location>
</feature>
<keyword evidence="4 6" id="KW-1133">Transmembrane helix</keyword>
<dbReference type="InterPro" id="IPR004477">
    <property type="entry name" value="ComEC_N"/>
</dbReference>
<gene>
    <name evidence="8" type="ORF">SG34_020850</name>
</gene>
<dbReference type="CDD" id="cd07731">
    <property type="entry name" value="ComA-like_MBL-fold"/>
    <property type="match status" value="1"/>
</dbReference>
<dbReference type="Proteomes" id="UP000032352">
    <property type="component" value="Chromosome"/>
</dbReference>
<dbReference type="InterPro" id="IPR035681">
    <property type="entry name" value="ComA-like_MBL"/>
</dbReference>
<dbReference type="SUPFAM" id="SSF56281">
    <property type="entry name" value="Metallo-hydrolase/oxidoreductase"/>
    <property type="match status" value="1"/>
</dbReference>
<feature type="transmembrane region" description="Helical" evidence="6">
    <location>
        <begin position="259"/>
        <end position="278"/>
    </location>
</feature>
<dbReference type="GO" id="GO:0030420">
    <property type="term" value="P:establishment of competence for transformation"/>
    <property type="evidence" value="ECO:0007669"/>
    <property type="project" value="InterPro"/>
</dbReference>
<dbReference type="Pfam" id="PF03772">
    <property type="entry name" value="Competence"/>
    <property type="match status" value="1"/>
</dbReference>
<dbReference type="InterPro" id="IPR004797">
    <property type="entry name" value="Competence_ComEC/Rec2"/>
</dbReference>
<dbReference type="PANTHER" id="PTHR30619:SF1">
    <property type="entry name" value="RECOMBINATION PROTEIN 2"/>
    <property type="match status" value="1"/>
</dbReference>
<evidence type="ECO:0000256" key="4">
    <source>
        <dbReference type="ARBA" id="ARBA00022989"/>
    </source>
</evidence>
<dbReference type="InterPro" id="IPR001279">
    <property type="entry name" value="Metallo-B-lactamas"/>
</dbReference>
<dbReference type="PANTHER" id="PTHR30619">
    <property type="entry name" value="DNA INTERNALIZATION/COMPETENCE PROTEIN COMEC/REC2"/>
    <property type="match status" value="1"/>
</dbReference>
<dbReference type="AlphaFoldDB" id="A0AAE9YZ08"/>
<evidence type="ECO:0000256" key="3">
    <source>
        <dbReference type="ARBA" id="ARBA00022692"/>
    </source>
</evidence>
<feature type="transmembrane region" description="Helical" evidence="6">
    <location>
        <begin position="214"/>
        <end position="238"/>
    </location>
</feature>
<keyword evidence="9" id="KW-1185">Reference proteome</keyword>
<dbReference type="SMART" id="SM00849">
    <property type="entry name" value="Lactamase_B"/>
    <property type="match status" value="1"/>
</dbReference>
<evidence type="ECO:0000313" key="9">
    <source>
        <dbReference type="Proteomes" id="UP000032352"/>
    </source>
</evidence>
<evidence type="ECO:0000313" key="8">
    <source>
        <dbReference type="EMBL" id="WDE03806.1"/>
    </source>
</evidence>
<protein>
    <submittedName>
        <fullName evidence="8">DNA internalization-related competence protein ComEC/Rec2</fullName>
    </submittedName>
</protein>
<keyword evidence="2" id="KW-1003">Cell membrane</keyword>
<dbReference type="GO" id="GO:0005886">
    <property type="term" value="C:plasma membrane"/>
    <property type="evidence" value="ECO:0007669"/>
    <property type="project" value="UniProtKB-SubCell"/>
</dbReference>
<feature type="transmembrane region" description="Helical" evidence="6">
    <location>
        <begin position="18"/>
        <end position="35"/>
    </location>
</feature>
<evidence type="ECO:0000256" key="1">
    <source>
        <dbReference type="ARBA" id="ARBA00004651"/>
    </source>
</evidence>
<feature type="transmembrane region" description="Helical" evidence="6">
    <location>
        <begin position="333"/>
        <end position="353"/>
    </location>
</feature>
<feature type="domain" description="Metallo-beta-lactamase" evidence="7">
    <location>
        <begin position="552"/>
        <end position="732"/>
    </location>
</feature>
<sequence>MFFITVIGLYYDKRLRNVSGLLFGLLWMMLHAYLYQNSWQLNNIKTNTLAGKTQLLQGEVVNLPVNSSGGYAGDNKQDISRFNFRVDRLNQKPLNLSVIVRLRWDQAKVKPELGQKYRFAVRMKPAHGLANSGGFSYQTWLRYKHIVATGYVLDEPEPVLLTDNFVVRQQLYNRYVRLLPPGPVSALLPALSFGERSRISQDMWQVLQRSGTSHLMAISGLHLGLVATGSFFAILWLLRNLPLTLLLPQKLALPLMSANLNKLAIGISLLITLFYAYLAGFSLPTQRALVMLFLYWGIRLAGGKLTLRRWLLIALFILTLLDPFSLFSASFWLSVYAVSCIFLLLWRFGDVFYLGDKRVKVIKSLLVIQLGLTLFMMPVTALFFHQVSLASFLANIIAVPYMSLICIPLSLLSALSLFFSDALASFFIALAWQSLEFLWAYLAWLSGQDWALIDLSQSQVYYLCVILALISCGCFLSPSSWGGWRLLAGQCYCFLQRGILRLTRMQAAGLLVLAGLFITGFSLSGLNTGSQPVRGREPGIIPWQVYVLDVGQGLAVIIQKGKHAILYDTGAAYPGGFNLAQSVILPFLQYQGLSGLDKVIISHSDNDHAGGLPLLKSSIVINEILANDPVLEGRGICLQGHDFNWQGLHFAMLWPPDIKGEANDDSCVIRVSDGVHSLLLTGDISRKVESQLLSHLGHSQVLIAPHHGSKSSSRQEFINRVSPRYVIFSAGYLNRWQMPSEEVLARYQKVEAKVFTTAASGMLKLDFSDSGIHIQQYRQDLWPFWFAN</sequence>
<dbReference type="Pfam" id="PF00753">
    <property type="entry name" value="Lactamase_B"/>
    <property type="match status" value="1"/>
</dbReference>
<evidence type="ECO:0000256" key="2">
    <source>
        <dbReference type="ARBA" id="ARBA00022475"/>
    </source>
</evidence>
<dbReference type="EMBL" id="CP059733">
    <property type="protein sequence ID" value="WDE03806.1"/>
    <property type="molecule type" value="Genomic_DNA"/>
</dbReference>
<comment type="subcellular location">
    <subcellularLocation>
        <location evidence="1">Cell membrane</location>
        <topology evidence="1">Multi-pass membrane protein</topology>
    </subcellularLocation>
</comment>
<reference evidence="8 9" key="1">
    <citation type="journal article" date="2015" name="Genome Announc.">
        <title>Draft Genome Sequences of Marine Isolates of Thalassomonas viridans and Thalassomonas actiniarum.</title>
        <authorList>
            <person name="Olonade I."/>
            <person name="van Zyl L.J."/>
            <person name="Trindade M."/>
        </authorList>
    </citation>
    <scope>NUCLEOTIDE SEQUENCE [LARGE SCALE GENOMIC DNA]</scope>
    <source>
        <strain evidence="8 9">XOM25</strain>
    </source>
</reference>
<dbReference type="InterPro" id="IPR052159">
    <property type="entry name" value="Competence_DNA_uptake"/>
</dbReference>
<feature type="transmembrane region" description="Helical" evidence="6">
    <location>
        <begin position="507"/>
        <end position="526"/>
    </location>
</feature>
<organism evidence="8 9">
    <name type="scientific">Thalassomonas viridans</name>
    <dbReference type="NCBI Taxonomy" id="137584"/>
    <lineage>
        <taxon>Bacteria</taxon>
        <taxon>Pseudomonadati</taxon>
        <taxon>Pseudomonadota</taxon>
        <taxon>Gammaproteobacteria</taxon>
        <taxon>Alteromonadales</taxon>
        <taxon>Colwelliaceae</taxon>
        <taxon>Thalassomonas</taxon>
    </lineage>
</organism>
<feature type="transmembrane region" description="Helical" evidence="6">
    <location>
        <begin position="459"/>
        <end position="477"/>
    </location>
</feature>
<proteinExistence type="predicted"/>
<feature type="transmembrane region" description="Helical" evidence="6">
    <location>
        <begin position="396"/>
        <end position="419"/>
    </location>
</feature>
<keyword evidence="5 6" id="KW-0472">Membrane</keyword>
<dbReference type="Pfam" id="PF13567">
    <property type="entry name" value="DUF4131"/>
    <property type="match status" value="1"/>
</dbReference>
<feature type="transmembrane region" description="Helical" evidence="6">
    <location>
        <begin position="365"/>
        <end position="384"/>
    </location>
</feature>
<reference evidence="8 9" key="2">
    <citation type="journal article" date="2022" name="Mar. Drugs">
        <title>Bioassay-Guided Fractionation Leads to the Detection of Cholic Acid Generated by the Rare Thalassomonas sp.</title>
        <authorList>
            <person name="Pheiffer F."/>
            <person name="Schneider Y.K."/>
            <person name="Hansen E.H."/>
            <person name="Andersen J.H."/>
            <person name="Isaksson J."/>
            <person name="Busche T."/>
            <person name="R C."/>
            <person name="Kalinowski J."/>
            <person name="Zyl L.V."/>
            <person name="Trindade M."/>
        </authorList>
    </citation>
    <scope>NUCLEOTIDE SEQUENCE [LARGE SCALE GENOMIC DNA]</scope>
    <source>
        <strain evidence="8 9">XOM25</strain>
    </source>
</reference>
<dbReference type="KEGG" id="tvd:SG34_020850"/>
<accession>A0AAE9YZ08</accession>
<name>A0AAE9YZ08_9GAMM</name>
<dbReference type="InterPro" id="IPR025405">
    <property type="entry name" value="DUF4131"/>
</dbReference>
<dbReference type="Gene3D" id="3.60.15.10">
    <property type="entry name" value="Ribonuclease Z/Hydroxyacylglutathione hydrolase-like"/>
    <property type="match status" value="1"/>
</dbReference>